<dbReference type="OrthoDB" id="9816040at2"/>
<sequence length="177" mass="19478">MSTSPHAESLPYRPNVAAMIFRADGRILIARRTDQPGAGGPLSEGIWQCPQGGIDDGEEPETAVFREVHEELGLPSGLLHILQEHPDWITYDLPEYLIGKALGGRFRGQTQKWFALAFTGTDADIRLDAQTPPEFDAIQWIELADLPSGNVGFKKPIYERLVQDFAPFAAPAHPSST</sequence>
<dbReference type="PANTHER" id="PTHR43046:SF14">
    <property type="entry name" value="MUTT_NUDIX FAMILY PROTEIN"/>
    <property type="match status" value="1"/>
</dbReference>
<dbReference type="PROSITE" id="PS00893">
    <property type="entry name" value="NUDIX_BOX"/>
    <property type="match status" value="1"/>
</dbReference>
<comment type="cofactor">
    <cofactor evidence="2">
        <name>Mg(2+)</name>
        <dbReference type="ChEBI" id="CHEBI:18420"/>
    </cofactor>
</comment>
<evidence type="ECO:0000313" key="7">
    <source>
        <dbReference type="Proteomes" id="UP000548726"/>
    </source>
</evidence>
<dbReference type="InterPro" id="IPR015797">
    <property type="entry name" value="NUDIX_hydrolase-like_dom_sf"/>
</dbReference>
<dbReference type="NCBIfam" id="NF001938">
    <property type="entry name" value="PRK00714.1-5"/>
    <property type="match status" value="1"/>
</dbReference>
<keyword evidence="3 4" id="KW-0378">Hydrolase</keyword>
<organism evidence="6 7">
    <name type="scientific">Acetobacter persici</name>
    <dbReference type="NCBI Taxonomy" id="1076596"/>
    <lineage>
        <taxon>Bacteria</taxon>
        <taxon>Pseudomonadati</taxon>
        <taxon>Pseudomonadota</taxon>
        <taxon>Alphaproteobacteria</taxon>
        <taxon>Acetobacterales</taxon>
        <taxon>Acetobacteraceae</taxon>
        <taxon>Acetobacter</taxon>
    </lineage>
</organism>
<dbReference type="Proteomes" id="UP000548726">
    <property type="component" value="Unassembled WGS sequence"/>
</dbReference>
<keyword evidence="7" id="KW-1185">Reference proteome</keyword>
<comment type="similarity">
    <text evidence="4">Belongs to the Nudix hydrolase family. RppH subfamily.</text>
</comment>
<dbReference type="InterPro" id="IPR020476">
    <property type="entry name" value="Nudix_hydrolase"/>
</dbReference>
<dbReference type="AlphaFoldDB" id="A0A6V8I5E4"/>
<dbReference type="SUPFAM" id="SSF55811">
    <property type="entry name" value="Nudix"/>
    <property type="match status" value="1"/>
</dbReference>
<dbReference type="RefSeq" id="WP_086655364.1">
    <property type="nucleotide sequence ID" value="NZ_BLJP01000001.1"/>
</dbReference>
<evidence type="ECO:0000259" key="5">
    <source>
        <dbReference type="PROSITE" id="PS51462"/>
    </source>
</evidence>
<reference evidence="6 7" key="1">
    <citation type="journal article" date="2020" name="Cell Rep.">
        <title>Local necrotic cells trigger systemic immune activation via gut microbiome dysbiosis in Drosophila.</title>
        <authorList>
            <person name="Kosakamoto H."/>
            <person name="Yamauchi T."/>
            <person name="Akuzawa-Tokita Y."/>
            <person name="Nishimura K."/>
            <person name="Soga T."/>
            <person name="Murakami T."/>
            <person name="Mori H."/>
            <person name="Yamamoto K."/>
            <person name="Miyazaki R."/>
            <person name="Koto A."/>
            <person name="Miura M."/>
            <person name="Obata F."/>
        </authorList>
    </citation>
    <scope>NUCLEOTIDE SEQUENCE [LARGE SCALE GENOMIC DNA]</scope>
    <source>
        <strain evidence="6 7">Ai</strain>
    </source>
</reference>
<evidence type="ECO:0000256" key="2">
    <source>
        <dbReference type="ARBA" id="ARBA00001946"/>
    </source>
</evidence>
<dbReference type="EC" id="3.6.1.-" evidence="4"/>
<comment type="cofactor">
    <cofactor evidence="4">
        <name>a divalent metal cation</name>
        <dbReference type="ChEBI" id="CHEBI:60240"/>
    </cofactor>
</comment>
<evidence type="ECO:0000256" key="4">
    <source>
        <dbReference type="HAMAP-Rule" id="MF_00298"/>
    </source>
</evidence>
<comment type="caution">
    <text evidence="6">The sequence shown here is derived from an EMBL/GenBank/DDBJ whole genome shotgun (WGS) entry which is preliminary data.</text>
</comment>
<dbReference type="PANTHER" id="PTHR43046">
    <property type="entry name" value="GDP-MANNOSE MANNOSYL HYDROLASE"/>
    <property type="match status" value="1"/>
</dbReference>
<dbReference type="InterPro" id="IPR022927">
    <property type="entry name" value="RppH"/>
</dbReference>
<dbReference type="Pfam" id="PF00293">
    <property type="entry name" value="NUDIX"/>
    <property type="match status" value="1"/>
</dbReference>
<evidence type="ECO:0000256" key="3">
    <source>
        <dbReference type="ARBA" id="ARBA00022801"/>
    </source>
</evidence>
<dbReference type="GO" id="GO:0016462">
    <property type="term" value="F:pyrophosphatase activity"/>
    <property type="evidence" value="ECO:0007669"/>
    <property type="project" value="UniProtKB-ARBA"/>
</dbReference>
<dbReference type="Gene3D" id="3.90.79.10">
    <property type="entry name" value="Nucleoside Triphosphate Pyrophosphohydrolase"/>
    <property type="match status" value="1"/>
</dbReference>
<dbReference type="InterPro" id="IPR020084">
    <property type="entry name" value="NUDIX_hydrolase_CS"/>
</dbReference>
<dbReference type="PROSITE" id="PS51462">
    <property type="entry name" value="NUDIX"/>
    <property type="match status" value="1"/>
</dbReference>
<dbReference type="InterPro" id="IPR000086">
    <property type="entry name" value="NUDIX_hydrolase_dom"/>
</dbReference>
<comment type="cofactor">
    <cofactor evidence="1">
        <name>Mn(2+)</name>
        <dbReference type="ChEBI" id="CHEBI:29035"/>
    </cofactor>
</comment>
<evidence type="ECO:0000313" key="6">
    <source>
        <dbReference type="EMBL" id="GFE92292.1"/>
    </source>
</evidence>
<dbReference type="PRINTS" id="PR00502">
    <property type="entry name" value="NUDIXFAMILY"/>
</dbReference>
<comment type="function">
    <text evidence="4">Accelerates the degradation of transcripts by removing pyrophosphate from the 5'-end of triphosphorylated RNA, leading to a more labile monophosphorylated state that can stimulate subsequent ribonuclease cleavage.</text>
</comment>
<gene>
    <name evidence="4 6" type="primary">rppH</name>
    <name evidence="4" type="synonym">nudH</name>
    <name evidence="6" type="ORF">DmAi_03510</name>
</gene>
<dbReference type="HAMAP" id="MF_00298">
    <property type="entry name" value="Nudix_RppH"/>
    <property type="match status" value="1"/>
</dbReference>
<proteinExistence type="inferred from homology"/>
<evidence type="ECO:0000256" key="1">
    <source>
        <dbReference type="ARBA" id="ARBA00001936"/>
    </source>
</evidence>
<protein>
    <recommendedName>
        <fullName evidence="4">RNA pyrophosphohydrolase</fullName>
        <ecNumber evidence="4">3.6.1.-</ecNumber>
    </recommendedName>
    <alternativeName>
        <fullName evidence="4">(Di)nucleoside polyphosphate hydrolase</fullName>
    </alternativeName>
</protein>
<feature type="domain" description="Nudix hydrolase" evidence="5">
    <location>
        <begin position="11"/>
        <end position="163"/>
    </location>
</feature>
<dbReference type="EMBL" id="BLJP01000001">
    <property type="protein sequence ID" value="GFE92292.1"/>
    <property type="molecule type" value="Genomic_DNA"/>
</dbReference>
<name>A0A6V8I5E4_9PROT</name>
<accession>A0A6V8I5E4</accession>
<feature type="short sequence motif" description="Nudix box" evidence="4">
    <location>
        <begin position="52"/>
        <end position="73"/>
    </location>
</feature>
<dbReference type="CDD" id="cd03671">
    <property type="entry name" value="NUDIX_Ap4A_hydrolase_plant_like"/>
    <property type="match status" value="1"/>
</dbReference>